<accession>A0ABU1JBJ9</accession>
<name>A0ABU1JBJ9_9MICC</name>
<dbReference type="RefSeq" id="WP_309798368.1">
    <property type="nucleotide sequence ID" value="NZ_BAAAHY010000005.1"/>
</dbReference>
<feature type="region of interest" description="Disordered" evidence="1">
    <location>
        <begin position="114"/>
        <end position="153"/>
    </location>
</feature>
<sequence length="153" mass="15779">MTSRKRISTRTGFHPVFLVLAVAVLLLGFVGMHAVAKGSAPMGMPQTSMSGNMASAEYSASGIHSPRATGEPDSGNRSADPAPAMPCGNPTEPGTGMATPCVPLQSDAFSAAIHAESRLQPSAPSMPVPEALAFPADVDPQPPSLEQLSIDRR</sequence>
<organism evidence="2 3">
    <name type="scientific">Arthrobacter russicus</name>
    <dbReference type="NCBI Taxonomy" id="172040"/>
    <lineage>
        <taxon>Bacteria</taxon>
        <taxon>Bacillati</taxon>
        <taxon>Actinomycetota</taxon>
        <taxon>Actinomycetes</taxon>
        <taxon>Micrococcales</taxon>
        <taxon>Micrococcaceae</taxon>
        <taxon>Arthrobacter</taxon>
    </lineage>
</organism>
<keyword evidence="3" id="KW-1185">Reference proteome</keyword>
<reference evidence="2 3" key="1">
    <citation type="submission" date="2023-07" db="EMBL/GenBank/DDBJ databases">
        <title>Sequencing the genomes of 1000 actinobacteria strains.</title>
        <authorList>
            <person name="Klenk H.-P."/>
        </authorList>
    </citation>
    <scope>NUCLEOTIDE SEQUENCE [LARGE SCALE GENOMIC DNA]</scope>
    <source>
        <strain evidence="2 3">DSM 14555</strain>
    </source>
</reference>
<dbReference type="EMBL" id="JAVDQF010000001">
    <property type="protein sequence ID" value="MDR6269784.1"/>
    <property type="molecule type" value="Genomic_DNA"/>
</dbReference>
<evidence type="ECO:0000313" key="2">
    <source>
        <dbReference type="EMBL" id="MDR6269784.1"/>
    </source>
</evidence>
<gene>
    <name evidence="2" type="ORF">JOE69_002022</name>
</gene>
<evidence type="ECO:0000313" key="3">
    <source>
        <dbReference type="Proteomes" id="UP001185069"/>
    </source>
</evidence>
<protein>
    <submittedName>
        <fullName evidence="2">Uncharacterized protein</fullName>
    </submittedName>
</protein>
<dbReference type="Proteomes" id="UP001185069">
    <property type="component" value="Unassembled WGS sequence"/>
</dbReference>
<feature type="region of interest" description="Disordered" evidence="1">
    <location>
        <begin position="47"/>
        <end position="102"/>
    </location>
</feature>
<evidence type="ECO:0000256" key="1">
    <source>
        <dbReference type="SAM" id="MobiDB-lite"/>
    </source>
</evidence>
<comment type="caution">
    <text evidence="2">The sequence shown here is derived from an EMBL/GenBank/DDBJ whole genome shotgun (WGS) entry which is preliminary data.</text>
</comment>
<proteinExistence type="predicted"/>